<proteinExistence type="predicted"/>
<dbReference type="Proteomes" id="UP001603857">
    <property type="component" value="Unassembled WGS sequence"/>
</dbReference>
<comment type="caution">
    <text evidence="2">The sequence shown here is derived from an EMBL/GenBank/DDBJ whole genome shotgun (WGS) entry which is preliminary data.</text>
</comment>
<name>A0ABD1MIF6_9FABA</name>
<protein>
    <submittedName>
        <fullName evidence="2">Uncharacterized protein</fullName>
    </submittedName>
</protein>
<sequence length="84" mass="9505">MLAPERLLPELDWLVIVELLYWKECEFCDDLRINSHVRLQSNRHRLMLTGVDGAAFIGGISAGAVSYSIALWSGVAAFTIWDWP</sequence>
<evidence type="ECO:0000256" key="1">
    <source>
        <dbReference type="SAM" id="Phobius"/>
    </source>
</evidence>
<evidence type="ECO:0000313" key="3">
    <source>
        <dbReference type="Proteomes" id="UP001603857"/>
    </source>
</evidence>
<feature type="transmembrane region" description="Helical" evidence="1">
    <location>
        <begin position="53"/>
        <end position="81"/>
    </location>
</feature>
<organism evidence="2 3">
    <name type="scientific">Flemingia macrophylla</name>
    <dbReference type="NCBI Taxonomy" id="520843"/>
    <lineage>
        <taxon>Eukaryota</taxon>
        <taxon>Viridiplantae</taxon>
        <taxon>Streptophyta</taxon>
        <taxon>Embryophyta</taxon>
        <taxon>Tracheophyta</taxon>
        <taxon>Spermatophyta</taxon>
        <taxon>Magnoliopsida</taxon>
        <taxon>eudicotyledons</taxon>
        <taxon>Gunneridae</taxon>
        <taxon>Pentapetalae</taxon>
        <taxon>rosids</taxon>
        <taxon>fabids</taxon>
        <taxon>Fabales</taxon>
        <taxon>Fabaceae</taxon>
        <taxon>Papilionoideae</taxon>
        <taxon>50 kb inversion clade</taxon>
        <taxon>NPAAA clade</taxon>
        <taxon>indigoferoid/millettioid clade</taxon>
        <taxon>Phaseoleae</taxon>
        <taxon>Flemingia</taxon>
    </lineage>
</organism>
<accession>A0ABD1MIF6</accession>
<keyword evidence="1" id="KW-1133">Transmembrane helix</keyword>
<keyword evidence="1" id="KW-0472">Membrane</keyword>
<dbReference type="EMBL" id="JBGMDY010000005">
    <property type="protein sequence ID" value="KAL2335572.1"/>
    <property type="molecule type" value="Genomic_DNA"/>
</dbReference>
<reference evidence="2 3" key="1">
    <citation type="submission" date="2024-08" db="EMBL/GenBank/DDBJ databases">
        <title>Insights into the chromosomal genome structure of Flemingia macrophylla.</title>
        <authorList>
            <person name="Ding Y."/>
            <person name="Zhao Y."/>
            <person name="Bi W."/>
            <person name="Wu M."/>
            <person name="Zhao G."/>
            <person name="Gong Y."/>
            <person name="Li W."/>
            <person name="Zhang P."/>
        </authorList>
    </citation>
    <scope>NUCLEOTIDE SEQUENCE [LARGE SCALE GENOMIC DNA]</scope>
    <source>
        <strain evidence="2">DYQJB</strain>
        <tissue evidence="2">Leaf</tissue>
    </source>
</reference>
<keyword evidence="3" id="KW-1185">Reference proteome</keyword>
<dbReference type="AlphaFoldDB" id="A0ABD1MIF6"/>
<gene>
    <name evidence="2" type="ORF">Fmac_016785</name>
</gene>
<evidence type="ECO:0000313" key="2">
    <source>
        <dbReference type="EMBL" id="KAL2335572.1"/>
    </source>
</evidence>
<keyword evidence="1" id="KW-0812">Transmembrane</keyword>